<accession>A0A7Z2NW86</accession>
<sequence length="221" mass="23738">MPAEGFLSRRERHPVALTIAVALNLGGVTALMLARGDMPMPRAWVIPTILIPPEPPKAEPVQPVPPRSRPAVARPAPRPAETTPVAPPPAGTTSLAGDPTPMTSGTGDAALGSGGVPAQPDPPVPVFSEAAVDPRYAAQLQPPYPPQLERLSVEGRVVIEVRIGTDGRVKAARILFADDEDFARVTERQALTRWRFRPATRDAMPVESVKRLTVRFQLRRG</sequence>
<comment type="similarity">
    <text evidence="2 10">Belongs to the TonB family.</text>
</comment>
<dbReference type="InterPro" id="IPR003538">
    <property type="entry name" value="TonB"/>
</dbReference>
<gene>
    <name evidence="13" type="ORF">GVO57_06835</name>
</gene>
<dbReference type="InterPro" id="IPR037682">
    <property type="entry name" value="TonB_C"/>
</dbReference>
<dbReference type="GO" id="GO:0015031">
    <property type="term" value="P:protein transport"/>
    <property type="evidence" value="ECO:0007669"/>
    <property type="project" value="UniProtKB-UniRule"/>
</dbReference>
<dbReference type="GO" id="GO:0098797">
    <property type="term" value="C:plasma membrane protein complex"/>
    <property type="evidence" value="ECO:0007669"/>
    <property type="project" value="TreeGrafter"/>
</dbReference>
<dbReference type="InterPro" id="IPR006260">
    <property type="entry name" value="TonB/TolA_C"/>
</dbReference>
<dbReference type="PANTHER" id="PTHR33446:SF2">
    <property type="entry name" value="PROTEIN TONB"/>
    <property type="match status" value="1"/>
</dbReference>
<dbReference type="AlphaFoldDB" id="A0A7Z2NW86"/>
<keyword evidence="4 10" id="KW-1003">Cell membrane</keyword>
<evidence type="ECO:0000313" key="13">
    <source>
        <dbReference type="EMBL" id="QHL90596.1"/>
    </source>
</evidence>
<evidence type="ECO:0000256" key="8">
    <source>
        <dbReference type="ARBA" id="ARBA00022989"/>
    </source>
</evidence>
<reference evidence="13 14" key="1">
    <citation type="submission" date="2020-01" db="EMBL/GenBank/DDBJ databases">
        <title>Sphingomonas sp. C33 whole genome sequece.</title>
        <authorList>
            <person name="Park C."/>
        </authorList>
    </citation>
    <scope>NUCLEOTIDE SEQUENCE [LARGE SCALE GENOMIC DNA]</scope>
    <source>
        <strain evidence="13 14">C33</strain>
    </source>
</reference>
<keyword evidence="3 10" id="KW-0813">Transport</keyword>
<evidence type="ECO:0000256" key="5">
    <source>
        <dbReference type="ARBA" id="ARBA00022519"/>
    </source>
</evidence>
<evidence type="ECO:0000256" key="3">
    <source>
        <dbReference type="ARBA" id="ARBA00022448"/>
    </source>
</evidence>
<evidence type="ECO:0000313" key="14">
    <source>
        <dbReference type="Proteomes" id="UP000464468"/>
    </source>
</evidence>
<keyword evidence="14" id="KW-1185">Reference proteome</keyword>
<dbReference type="SUPFAM" id="SSF74653">
    <property type="entry name" value="TolA/TonB C-terminal domain"/>
    <property type="match status" value="1"/>
</dbReference>
<keyword evidence="6 10" id="KW-0812">Transmembrane</keyword>
<name>A0A7Z2NW86_9SPHN</name>
<keyword evidence="7 10" id="KW-0653">Protein transport</keyword>
<keyword evidence="10" id="KW-0735">Signal-anchor</keyword>
<evidence type="ECO:0000256" key="2">
    <source>
        <dbReference type="ARBA" id="ARBA00006555"/>
    </source>
</evidence>
<dbReference type="PANTHER" id="PTHR33446">
    <property type="entry name" value="PROTEIN TONB-RELATED"/>
    <property type="match status" value="1"/>
</dbReference>
<dbReference type="Proteomes" id="UP000464468">
    <property type="component" value="Chromosome"/>
</dbReference>
<keyword evidence="9 10" id="KW-0472">Membrane</keyword>
<evidence type="ECO:0000256" key="10">
    <source>
        <dbReference type="RuleBase" id="RU362123"/>
    </source>
</evidence>
<dbReference type="InterPro" id="IPR051045">
    <property type="entry name" value="TonB-dependent_transducer"/>
</dbReference>
<dbReference type="PRINTS" id="PR01374">
    <property type="entry name" value="TONBPROTEIN"/>
</dbReference>
<keyword evidence="8 10" id="KW-1133">Transmembrane helix</keyword>
<dbReference type="KEGG" id="schy:GVO57_06835"/>
<evidence type="ECO:0000256" key="1">
    <source>
        <dbReference type="ARBA" id="ARBA00004383"/>
    </source>
</evidence>
<dbReference type="PROSITE" id="PS52015">
    <property type="entry name" value="TONB_CTD"/>
    <property type="match status" value="1"/>
</dbReference>
<evidence type="ECO:0000256" key="4">
    <source>
        <dbReference type="ARBA" id="ARBA00022475"/>
    </source>
</evidence>
<evidence type="ECO:0000256" key="11">
    <source>
        <dbReference type="SAM" id="MobiDB-lite"/>
    </source>
</evidence>
<dbReference type="GO" id="GO:0015891">
    <property type="term" value="P:siderophore transport"/>
    <property type="evidence" value="ECO:0007669"/>
    <property type="project" value="InterPro"/>
</dbReference>
<evidence type="ECO:0000256" key="9">
    <source>
        <dbReference type="ARBA" id="ARBA00023136"/>
    </source>
</evidence>
<proteinExistence type="inferred from homology"/>
<comment type="subcellular location">
    <subcellularLocation>
        <location evidence="1 10">Cell inner membrane</location>
        <topology evidence="1 10">Single-pass membrane protein</topology>
        <orientation evidence="1 10">Periplasmic side</orientation>
    </subcellularLocation>
</comment>
<dbReference type="Gene3D" id="3.30.1150.10">
    <property type="match status" value="1"/>
</dbReference>
<keyword evidence="5 10" id="KW-0997">Cell inner membrane</keyword>
<feature type="domain" description="TonB C-terminal" evidence="12">
    <location>
        <begin position="129"/>
        <end position="221"/>
    </location>
</feature>
<protein>
    <recommendedName>
        <fullName evidence="10">Protein TonB</fullName>
    </recommendedName>
</protein>
<dbReference type="GO" id="GO:0030288">
    <property type="term" value="C:outer membrane-bounded periplasmic space"/>
    <property type="evidence" value="ECO:0007669"/>
    <property type="project" value="InterPro"/>
</dbReference>
<dbReference type="GO" id="GO:0031992">
    <property type="term" value="F:energy transducer activity"/>
    <property type="evidence" value="ECO:0007669"/>
    <property type="project" value="InterPro"/>
</dbReference>
<dbReference type="EMBL" id="CP047895">
    <property type="protein sequence ID" value="QHL90596.1"/>
    <property type="molecule type" value="Genomic_DNA"/>
</dbReference>
<feature type="transmembrane region" description="Helical" evidence="10">
    <location>
        <begin position="15"/>
        <end position="34"/>
    </location>
</feature>
<evidence type="ECO:0000259" key="12">
    <source>
        <dbReference type="PROSITE" id="PS52015"/>
    </source>
</evidence>
<dbReference type="RefSeq" id="WP_160592524.1">
    <property type="nucleotide sequence ID" value="NZ_CP047895.1"/>
</dbReference>
<feature type="compositionally biased region" description="Low complexity" evidence="11">
    <location>
        <begin position="69"/>
        <end position="84"/>
    </location>
</feature>
<comment type="function">
    <text evidence="10">Interacts with outer membrane receptor proteins that carry out high-affinity binding and energy dependent uptake into the periplasmic space of specific substrates. It could act to transduce energy from the cytoplasmic membrane to specific energy-requiring processes in the outer membrane, resulting in the release into the periplasm of ligands bound by these outer membrane proteins.</text>
</comment>
<feature type="region of interest" description="Disordered" evidence="11">
    <location>
        <begin position="53"/>
        <end position="124"/>
    </location>
</feature>
<dbReference type="GO" id="GO:0055085">
    <property type="term" value="P:transmembrane transport"/>
    <property type="evidence" value="ECO:0007669"/>
    <property type="project" value="InterPro"/>
</dbReference>
<evidence type="ECO:0000256" key="7">
    <source>
        <dbReference type="ARBA" id="ARBA00022927"/>
    </source>
</evidence>
<dbReference type="NCBIfam" id="TIGR01352">
    <property type="entry name" value="tonB_Cterm"/>
    <property type="match status" value="1"/>
</dbReference>
<evidence type="ECO:0000256" key="6">
    <source>
        <dbReference type="ARBA" id="ARBA00022692"/>
    </source>
</evidence>
<dbReference type="Pfam" id="PF03544">
    <property type="entry name" value="TonB_C"/>
    <property type="match status" value="1"/>
</dbReference>
<organism evidence="13 14">
    <name type="scientific">Sphingomonas changnyeongensis</name>
    <dbReference type="NCBI Taxonomy" id="2698679"/>
    <lineage>
        <taxon>Bacteria</taxon>
        <taxon>Pseudomonadati</taxon>
        <taxon>Pseudomonadota</taxon>
        <taxon>Alphaproteobacteria</taxon>
        <taxon>Sphingomonadales</taxon>
        <taxon>Sphingomonadaceae</taxon>
        <taxon>Sphingomonas</taxon>
    </lineage>
</organism>